<protein>
    <submittedName>
        <fullName evidence="1">Uncharacterized protein</fullName>
    </submittedName>
</protein>
<dbReference type="KEGG" id="jag:GJA_3162"/>
<evidence type="ECO:0000313" key="1">
    <source>
        <dbReference type="EMBL" id="CDG83784.1"/>
    </source>
</evidence>
<organism evidence="1 2">
    <name type="scientific">Janthinobacterium agaricidamnosum NBRC 102515 = DSM 9628</name>
    <dbReference type="NCBI Taxonomy" id="1349767"/>
    <lineage>
        <taxon>Bacteria</taxon>
        <taxon>Pseudomonadati</taxon>
        <taxon>Pseudomonadota</taxon>
        <taxon>Betaproteobacteria</taxon>
        <taxon>Burkholderiales</taxon>
        <taxon>Oxalobacteraceae</taxon>
        <taxon>Janthinobacterium</taxon>
    </lineage>
</organism>
<dbReference type="AlphaFoldDB" id="W0V4M9"/>
<dbReference type="Proteomes" id="UP000027604">
    <property type="component" value="Chromosome I"/>
</dbReference>
<reference evidence="1 2" key="1">
    <citation type="journal article" date="2015" name="Genome Announc.">
        <title>Genome Sequence of Mushroom Soft-Rot Pathogen Janthinobacterium agaricidamnosum.</title>
        <authorList>
            <person name="Graupner K."/>
            <person name="Lackner G."/>
            <person name="Hertweck C."/>
        </authorList>
    </citation>
    <scope>NUCLEOTIDE SEQUENCE [LARGE SCALE GENOMIC DNA]</scope>
    <source>
        <strain evidence="2">NBRC 102515 / DSM 9628</strain>
    </source>
</reference>
<name>W0V4M9_9BURK</name>
<keyword evidence="2" id="KW-1185">Reference proteome</keyword>
<sequence>MERPVRVESVCPSRYCGVVLILLCHADFVNLTCFMEYYGISYDVF</sequence>
<proteinExistence type="predicted"/>
<dbReference type="HOGENOM" id="CLU_3200826_0_0_4"/>
<gene>
    <name evidence="1" type="ORF">GJA_3162</name>
</gene>
<evidence type="ECO:0000313" key="2">
    <source>
        <dbReference type="Proteomes" id="UP000027604"/>
    </source>
</evidence>
<accession>W0V4M9</accession>
<dbReference type="EMBL" id="HG322949">
    <property type="protein sequence ID" value="CDG83784.1"/>
    <property type="molecule type" value="Genomic_DNA"/>
</dbReference>